<keyword evidence="9 12" id="KW-0472">Membrane</keyword>
<feature type="transmembrane region" description="Helical" evidence="12">
    <location>
        <begin position="45"/>
        <end position="67"/>
    </location>
</feature>
<dbReference type="PANTHER" id="PTHR11100:SF18">
    <property type="entry name" value="PRO-NEUREGULIN-3, MEMBRANE-BOUND ISOFORM"/>
    <property type="match status" value="1"/>
</dbReference>
<reference evidence="13" key="1">
    <citation type="journal article" date="2023" name="Front. Mar. Sci.">
        <title>A new Merluccius polli reference genome to investigate the effects of global change in West African waters.</title>
        <authorList>
            <person name="Mateo J.L."/>
            <person name="Blanco-Fernandez C."/>
            <person name="Garcia-Vazquez E."/>
            <person name="Machado-Schiaffino G."/>
        </authorList>
    </citation>
    <scope>NUCLEOTIDE SEQUENCE</scope>
    <source>
        <strain evidence="13">C29</strain>
        <tissue evidence="13">Fin</tissue>
    </source>
</reference>
<name>A0AA47N370_MERPO</name>
<dbReference type="EMBL" id="JAOPHQ010001202">
    <property type="protein sequence ID" value="KAK0151553.1"/>
    <property type="molecule type" value="Genomic_DNA"/>
</dbReference>
<dbReference type="AlphaFoldDB" id="A0AA47N370"/>
<evidence type="ECO:0000256" key="11">
    <source>
        <dbReference type="SAM" id="MobiDB-lite"/>
    </source>
</evidence>
<feature type="region of interest" description="Disordered" evidence="11">
    <location>
        <begin position="252"/>
        <end position="280"/>
    </location>
</feature>
<protein>
    <submittedName>
        <fullName evidence="13">Pro-neuregulin-3, membrane-bound isoform</fullName>
    </submittedName>
</protein>
<keyword evidence="7 12" id="KW-1133">Transmembrane helix</keyword>
<keyword evidence="5" id="KW-0245">EGF-like domain</keyword>
<feature type="region of interest" description="Disordered" evidence="11">
    <location>
        <begin position="138"/>
        <end position="219"/>
    </location>
</feature>
<dbReference type="GO" id="GO:0048513">
    <property type="term" value="P:animal organ development"/>
    <property type="evidence" value="ECO:0007669"/>
    <property type="project" value="TreeGrafter"/>
</dbReference>
<feature type="compositionally biased region" description="Basic and acidic residues" evidence="11">
    <location>
        <begin position="190"/>
        <end position="219"/>
    </location>
</feature>
<evidence type="ECO:0000256" key="1">
    <source>
        <dbReference type="ARBA" id="ARBA00004251"/>
    </source>
</evidence>
<evidence type="ECO:0000256" key="2">
    <source>
        <dbReference type="ARBA" id="ARBA00004613"/>
    </source>
</evidence>
<dbReference type="GO" id="GO:0005615">
    <property type="term" value="C:extracellular space"/>
    <property type="evidence" value="ECO:0007669"/>
    <property type="project" value="TreeGrafter"/>
</dbReference>
<dbReference type="PANTHER" id="PTHR11100">
    <property type="entry name" value="HEREGULIN-NEUREGULIN FAMILY MEMBER"/>
    <property type="match status" value="1"/>
</dbReference>
<feature type="compositionally biased region" description="Basic and acidic residues" evidence="11">
    <location>
        <begin position="139"/>
        <end position="155"/>
    </location>
</feature>
<evidence type="ECO:0000256" key="12">
    <source>
        <dbReference type="SAM" id="Phobius"/>
    </source>
</evidence>
<dbReference type="Proteomes" id="UP001174136">
    <property type="component" value="Unassembled WGS sequence"/>
</dbReference>
<keyword evidence="3" id="KW-1003">Cell membrane</keyword>
<keyword evidence="8" id="KW-0339">Growth factor</keyword>
<keyword evidence="6 12" id="KW-0812">Transmembrane</keyword>
<evidence type="ECO:0000256" key="8">
    <source>
        <dbReference type="ARBA" id="ARBA00023030"/>
    </source>
</evidence>
<dbReference type="GO" id="GO:0045499">
    <property type="term" value="F:chemorepellent activity"/>
    <property type="evidence" value="ECO:0007669"/>
    <property type="project" value="TreeGrafter"/>
</dbReference>
<proteinExistence type="predicted"/>
<accession>A0AA47N370</accession>
<evidence type="ECO:0000256" key="3">
    <source>
        <dbReference type="ARBA" id="ARBA00022475"/>
    </source>
</evidence>
<dbReference type="GO" id="GO:0005886">
    <property type="term" value="C:plasma membrane"/>
    <property type="evidence" value="ECO:0007669"/>
    <property type="project" value="UniProtKB-SubCell"/>
</dbReference>
<evidence type="ECO:0000256" key="4">
    <source>
        <dbReference type="ARBA" id="ARBA00022525"/>
    </source>
</evidence>
<dbReference type="InterPro" id="IPR040180">
    <property type="entry name" value="Neuregulin"/>
</dbReference>
<dbReference type="GO" id="GO:0007399">
    <property type="term" value="P:nervous system development"/>
    <property type="evidence" value="ECO:0007669"/>
    <property type="project" value="InterPro"/>
</dbReference>
<keyword evidence="4" id="KW-0964">Secreted</keyword>
<gene>
    <name evidence="13" type="primary">Nrg3</name>
    <name evidence="13" type="ORF">N1851_007148</name>
</gene>
<evidence type="ECO:0000256" key="6">
    <source>
        <dbReference type="ARBA" id="ARBA00022692"/>
    </source>
</evidence>
<organism evidence="13 14">
    <name type="scientific">Merluccius polli</name>
    <name type="common">Benguela hake</name>
    <name type="synonym">Merluccius cadenati</name>
    <dbReference type="NCBI Taxonomy" id="89951"/>
    <lineage>
        <taxon>Eukaryota</taxon>
        <taxon>Metazoa</taxon>
        <taxon>Chordata</taxon>
        <taxon>Craniata</taxon>
        <taxon>Vertebrata</taxon>
        <taxon>Euteleostomi</taxon>
        <taxon>Actinopterygii</taxon>
        <taxon>Neopterygii</taxon>
        <taxon>Teleostei</taxon>
        <taxon>Neoteleostei</taxon>
        <taxon>Acanthomorphata</taxon>
        <taxon>Zeiogadaria</taxon>
        <taxon>Gadariae</taxon>
        <taxon>Gadiformes</taxon>
        <taxon>Gadoidei</taxon>
        <taxon>Merlucciidae</taxon>
        <taxon>Merluccius</taxon>
    </lineage>
</organism>
<comment type="subcellular location">
    <subcellularLocation>
        <location evidence="1">Cell membrane</location>
        <topology evidence="1">Single-pass type I membrane protein</topology>
    </subcellularLocation>
    <subcellularLocation>
        <location evidence="2">Secreted</location>
    </subcellularLocation>
</comment>
<evidence type="ECO:0000256" key="7">
    <source>
        <dbReference type="ARBA" id="ARBA00022989"/>
    </source>
</evidence>
<sequence length="436" mass="47834">MQGNSGEPLHCKWLPDDFKWLFGSLRRRLCKKLTAESKEVYKRQVLSITSIAMAISLLGTLCMALYCRNKRRREKLQAHIKESRVLKNYSGHAANTLEAKARAPATNIQMHKFCKRSNHSSRQADICEASFANAKSKNISKDRGATKHNSLDQRSRAAHWSAPRKTPPIPKRLNPIGGSRYSGPSYQHLQEVETSEREIEEQKGYQTQREKPRNNDPRQDTFLRMQVPVSRETTLLSTTTAAATALSWPGRAEACSTKPQDQTLTGLGHRRPPSLAAPPTSFRSCSVPIIPSVQCHHDDEVSCMQTSPGLHSSTAAPPAALIHSAATPRYGEATACDVSCYSSCSSAIGRKQDEVALLLEEAQEQLLALALAHKKQEEEGLSNSCNGSMVVFVEAKETVCFLSPNGGGSGVLSCNGPTETQLLSHNLSHRDLGHTG</sequence>
<evidence type="ECO:0000313" key="13">
    <source>
        <dbReference type="EMBL" id="KAK0151553.1"/>
    </source>
</evidence>
<comment type="caution">
    <text evidence="13">The sequence shown here is derived from an EMBL/GenBank/DDBJ whole genome shotgun (WGS) entry which is preliminary data.</text>
</comment>
<evidence type="ECO:0000256" key="9">
    <source>
        <dbReference type="ARBA" id="ARBA00023136"/>
    </source>
</evidence>
<evidence type="ECO:0000256" key="10">
    <source>
        <dbReference type="ARBA" id="ARBA00023157"/>
    </source>
</evidence>
<keyword evidence="14" id="KW-1185">Reference proteome</keyword>
<dbReference type="GO" id="GO:0008083">
    <property type="term" value="F:growth factor activity"/>
    <property type="evidence" value="ECO:0007669"/>
    <property type="project" value="UniProtKB-KW"/>
</dbReference>
<dbReference type="GO" id="GO:0035556">
    <property type="term" value="P:intracellular signal transduction"/>
    <property type="evidence" value="ECO:0007669"/>
    <property type="project" value="TreeGrafter"/>
</dbReference>
<evidence type="ECO:0000256" key="5">
    <source>
        <dbReference type="ARBA" id="ARBA00022536"/>
    </source>
</evidence>
<keyword evidence="10" id="KW-1015">Disulfide bond</keyword>
<evidence type="ECO:0000313" key="14">
    <source>
        <dbReference type="Proteomes" id="UP001174136"/>
    </source>
</evidence>